<proteinExistence type="predicted"/>
<evidence type="ECO:0000256" key="1">
    <source>
        <dbReference type="SAM" id="MobiDB-lite"/>
    </source>
</evidence>
<sequence length="125" mass="14081">MWQTGPTRDPSRLPFDFCQDFVSQLILAGFDMCTLCYNKHVRADWDASWEQEREKRPGGGCRPTARGGPSSGAGSPGLLLRPRGHPRQRRSERSATRGTQRSNVLNKITTEGFRSFRPLHGGPRR</sequence>
<evidence type="ECO:0000313" key="3">
    <source>
        <dbReference type="Proteomes" id="UP001189429"/>
    </source>
</evidence>
<comment type="caution">
    <text evidence="2">The sequence shown here is derived from an EMBL/GenBank/DDBJ whole genome shotgun (WGS) entry which is preliminary data.</text>
</comment>
<feature type="non-terminal residue" evidence="2">
    <location>
        <position position="125"/>
    </location>
</feature>
<feature type="compositionally biased region" description="Basic and acidic residues" evidence="1">
    <location>
        <begin position="47"/>
        <end position="57"/>
    </location>
</feature>
<feature type="region of interest" description="Disordered" evidence="1">
    <location>
        <begin position="47"/>
        <end position="125"/>
    </location>
</feature>
<evidence type="ECO:0000313" key="2">
    <source>
        <dbReference type="EMBL" id="CAK0836898.1"/>
    </source>
</evidence>
<protein>
    <submittedName>
        <fullName evidence="2">Uncharacterized protein</fullName>
    </submittedName>
</protein>
<accession>A0ABN9SWH2</accession>
<dbReference type="EMBL" id="CAUYUJ010013892">
    <property type="protein sequence ID" value="CAK0836898.1"/>
    <property type="molecule type" value="Genomic_DNA"/>
</dbReference>
<reference evidence="2" key="1">
    <citation type="submission" date="2023-10" db="EMBL/GenBank/DDBJ databases">
        <authorList>
            <person name="Chen Y."/>
            <person name="Shah S."/>
            <person name="Dougan E. K."/>
            <person name="Thang M."/>
            <person name="Chan C."/>
        </authorList>
    </citation>
    <scope>NUCLEOTIDE SEQUENCE [LARGE SCALE GENOMIC DNA]</scope>
</reference>
<name>A0ABN9SWH2_9DINO</name>
<keyword evidence="3" id="KW-1185">Reference proteome</keyword>
<organism evidence="2 3">
    <name type="scientific">Prorocentrum cordatum</name>
    <dbReference type="NCBI Taxonomy" id="2364126"/>
    <lineage>
        <taxon>Eukaryota</taxon>
        <taxon>Sar</taxon>
        <taxon>Alveolata</taxon>
        <taxon>Dinophyceae</taxon>
        <taxon>Prorocentrales</taxon>
        <taxon>Prorocentraceae</taxon>
        <taxon>Prorocentrum</taxon>
    </lineage>
</organism>
<dbReference type="Proteomes" id="UP001189429">
    <property type="component" value="Unassembled WGS sequence"/>
</dbReference>
<gene>
    <name evidence="2" type="ORF">PCOR1329_LOCUS33255</name>
</gene>
<feature type="compositionally biased region" description="Polar residues" evidence="1">
    <location>
        <begin position="96"/>
        <end position="109"/>
    </location>
</feature>